<dbReference type="PANTHER" id="PTHR30055:SF151">
    <property type="entry name" value="TRANSCRIPTIONAL REGULATORY PROTEIN"/>
    <property type="match status" value="1"/>
</dbReference>
<keyword evidence="2 4" id="KW-0238">DNA-binding</keyword>
<evidence type="ECO:0000256" key="1">
    <source>
        <dbReference type="ARBA" id="ARBA00023015"/>
    </source>
</evidence>
<dbReference type="Gene3D" id="1.10.10.60">
    <property type="entry name" value="Homeodomain-like"/>
    <property type="match status" value="1"/>
</dbReference>
<dbReference type="SUPFAM" id="SSF46689">
    <property type="entry name" value="Homeodomain-like"/>
    <property type="match status" value="1"/>
</dbReference>
<keyword evidence="3" id="KW-0804">Transcription</keyword>
<proteinExistence type="predicted"/>
<evidence type="ECO:0000313" key="6">
    <source>
        <dbReference type="EMBL" id="AKU17672.1"/>
    </source>
</evidence>
<dbReference type="InterPro" id="IPR036271">
    <property type="entry name" value="Tet_transcr_reg_TetR-rel_C_sf"/>
</dbReference>
<feature type="DNA-binding region" description="H-T-H motif" evidence="4">
    <location>
        <begin position="49"/>
        <end position="68"/>
    </location>
</feature>
<name>A0A0K1JLT3_9MICO</name>
<gene>
    <name evidence="6" type="ORF">VV02_20515</name>
</gene>
<evidence type="ECO:0000256" key="4">
    <source>
        <dbReference type="PROSITE-ProRule" id="PRU00335"/>
    </source>
</evidence>
<dbReference type="PATRIC" id="fig|571913.6.peg.4160"/>
<sequence>MPSDDAQLLRLLWREEAPSRRGPRQRLTIDAVVEAATALADRDGLDAITMRSVAGRLGASAMTIYTYVPGKPELIQLMVDNAYTRMPRSAYGRLGWRRRLTLVAQDNVDLYAAHPWLVDVTTARPPMGPGVMAKYEHELQALTSTDLDDVRIDDVLSQVLAFAHSAARVARDAASAAAQSGMADEEWWEQVGPLLAKVLDPAIYPTATRIGQAAGEAHGSALNPDQFYRFGLERLLDGIAAIVP</sequence>
<evidence type="ECO:0000256" key="3">
    <source>
        <dbReference type="ARBA" id="ARBA00023163"/>
    </source>
</evidence>
<evidence type="ECO:0000256" key="2">
    <source>
        <dbReference type="ARBA" id="ARBA00023125"/>
    </source>
</evidence>
<keyword evidence="1" id="KW-0805">Transcription regulation</keyword>
<accession>A0A0K1JLT3</accession>
<dbReference type="Pfam" id="PF00440">
    <property type="entry name" value="TetR_N"/>
    <property type="match status" value="1"/>
</dbReference>
<dbReference type="KEGG" id="lmoi:VV02_20515"/>
<dbReference type="AlphaFoldDB" id="A0A0K1JLT3"/>
<dbReference type="SUPFAM" id="SSF48498">
    <property type="entry name" value="Tetracyclin repressor-like, C-terminal domain"/>
    <property type="match status" value="1"/>
</dbReference>
<dbReference type="RefSeq" id="WP_052594558.1">
    <property type="nucleotide sequence ID" value="NZ_CP011112.1"/>
</dbReference>
<dbReference type="Gene3D" id="1.10.357.10">
    <property type="entry name" value="Tetracycline Repressor, domain 2"/>
    <property type="match status" value="1"/>
</dbReference>
<dbReference type="GO" id="GO:0045892">
    <property type="term" value="P:negative regulation of DNA-templated transcription"/>
    <property type="evidence" value="ECO:0007669"/>
    <property type="project" value="InterPro"/>
</dbReference>
<dbReference type="GO" id="GO:0003700">
    <property type="term" value="F:DNA-binding transcription factor activity"/>
    <property type="evidence" value="ECO:0007669"/>
    <property type="project" value="TreeGrafter"/>
</dbReference>
<dbReference type="GO" id="GO:0000976">
    <property type="term" value="F:transcription cis-regulatory region binding"/>
    <property type="evidence" value="ECO:0007669"/>
    <property type="project" value="TreeGrafter"/>
</dbReference>
<dbReference type="PANTHER" id="PTHR30055">
    <property type="entry name" value="HTH-TYPE TRANSCRIPTIONAL REGULATOR RUTR"/>
    <property type="match status" value="1"/>
</dbReference>
<dbReference type="OrthoDB" id="2570341at2"/>
<feature type="domain" description="HTH tetR-type" evidence="5">
    <location>
        <begin position="26"/>
        <end position="86"/>
    </location>
</feature>
<dbReference type="STRING" id="571913.VV02_20515"/>
<reference evidence="6 7" key="1">
    <citation type="submission" date="2015-03" db="EMBL/GenBank/DDBJ databases">
        <title>Luteipulveratus halotolerans sp. nov., a novel actinobacterium (Dermacoccaceae) from Sarawak, Malaysia.</title>
        <authorList>
            <person name="Juboi H."/>
            <person name="Basik A."/>
            <person name="Shamsul S.S."/>
            <person name="Arnold P."/>
            <person name="Schmitt E.K."/>
            <person name="Sanglier J.-J."/>
            <person name="Yeo T."/>
        </authorList>
    </citation>
    <scope>NUCLEOTIDE SEQUENCE [LARGE SCALE GENOMIC DNA]</scope>
    <source>
        <strain evidence="6 7">MN07-A0370</strain>
    </source>
</reference>
<evidence type="ECO:0000259" key="5">
    <source>
        <dbReference type="PROSITE" id="PS50977"/>
    </source>
</evidence>
<organism evidence="6 7">
    <name type="scientific">Luteipulveratus mongoliensis</name>
    <dbReference type="NCBI Taxonomy" id="571913"/>
    <lineage>
        <taxon>Bacteria</taxon>
        <taxon>Bacillati</taxon>
        <taxon>Actinomycetota</taxon>
        <taxon>Actinomycetes</taxon>
        <taxon>Micrococcales</taxon>
        <taxon>Dermacoccaceae</taxon>
        <taxon>Luteipulveratus</taxon>
    </lineage>
</organism>
<dbReference type="Pfam" id="PF02909">
    <property type="entry name" value="TetR_C_1"/>
    <property type="match status" value="1"/>
</dbReference>
<dbReference type="InterPro" id="IPR009057">
    <property type="entry name" value="Homeodomain-like_sf"/>
</dbReference>
<dbReference type="InterPro" id="IPR001647">
    <property type="entry name" value="HTH_TetR"/>
</dbReference>
<protein>
    <submittedName>
        <fullName evidence="6">TetR family transcriptional regulator</fullName>
    </submittedName>
</protein>
<dbReference type="EMBL" id="CP011112">
    <property type="protein sequence ID" value="AKU17672.1"/>
    <property type="molecule type" value="Genomic_DNA"/>
</dbReference>
<dbReference type="InterPro" id="IPR050109">
    <property type="entry name" value="HTH-type_TetR-like_transc_reg"/>
</dbReference>
<dbReference type="PROSITE" id="PS50977">
    <property type="entry name" value="HTH_TETR_2"/>
    <property type="match status" value="1"/>
</dbReference>
<dbReference type="InterPro" id="IPR004111">
    <property type="entry name" value="Repressor_TetR_C"/>
</dbReference>
<dbReference type="Proteomes" id="UP000066480">
    <property type="component" value="Chromosome"/>
</dbReference>
<keyword evidence="7" id="KW-1185">Reference proteome</keyword>
<evidence type="ECO:0000313" key="7">
    <source>
        <dbReference type="Proteomes" id="UP000066480"/>
    </source>
</evidence>